<dbReference type="PROSITE" id="PS00618">
    <property type="entry name" value="RECF_2"/>
    <property type="match status" value="1"/>
</dbReference>
<evidence type="ECO:0000256" key="4">
    <source>
        <dbReference type="ARBA" id="ARBA00022490"/>
    </source>
</evidence>
<dbReference type="PANTHER" id="PTHR32182:SF0">
    <property type="entry name" value="DNA REPLICATION AND REPAIR PROTEIN RECF"/>
    <property type="match status" value="1"/>
</dbReference>
<sequence>VIIKRLWLTDFRNHRATDIELDPEITLVVGLNGHGKTNLVEGLFLLSGARSFRGAKVDALVASGQSSAYIRAEVDHNGRSVLVELELAAGGRSRAQINKQRVQRFKDLGDVVRTVIFSPDDLQLLKGSPAMRRALIDDVLASIDSQFRAVRTDFDHVLRQRNNLLKQGRGRLTPELEANLNIWNEQFVEVSNEIGRCRSNFVEKIEPIVADFYLRVAGTDDQVSLALDANWREHGLEKTLSETQPEEIRRGVTLVGPHRDDLIILLSQLHSRTQASQGEQRSLALALRLATHAHIAQTCGDSPLVLLDDVFSELDEGRARRLVECLPDAQIVLTSATGTVPDGVKPGLTLEILEGKINAG</sequence>
<keyword evidence="4" id="KW-0963">Cytoplasm</keyword>
<dbReference type="PANTHER" id="PTHR32182">
    <property type="entry name" value="DNA REPLICATION AND REPAIR PROTEIN RECF"/>
    <property type="match status" value="1"/>
</dbReference>
<gene>
    <name evidence="10" type="ORF">METZ01_LOCUS18188</name>
</gene>
<dbReference type="EMBL" id="UINC01000957">
    <property type="protein sequence ID" value="SUZ65334.1"/>
    <property type="molecule type" value="Genomic_DNA"/>
</dbReference>
<evidence type="ECO:0000256" key="7">
    <source>
        <dbReference type="ARBA" id="ARBA00022840"/>
    </source>
</evidence>
<dbReference type="NCBIfam" id="TIGR00611">
    <property type="entry name" value="recf"/>
    <property type="match status" value="1"/>
</dbReference>
<dbReference type="Pfam" id="PF02463">
    <property type="entry name" value="SMC_N"/>
    <property type="match status" value="1"/>
</dbReference>
<comment type="similarity">
    <text evidence="2">Belongs to the RecF family.</text>
</comment>
<dbReference type="GO" id="GO:0005524">
    <property type="term" value="F:ATP binding"/>
    <property type="evidence" value="ECO:0007669"/>
    <property type="project" value="UniProtKB-KW"/>
</dbReference>
<dbReference type="GO" id="GO:0003697">
    <property type="term" value="F:single-stranded DNA binding"/>
    <property type="evidence" value="ECO:0007669"/>
    <property type="project" value="InterPro"/>
</dbReference>
<evidence type="ECO:0000313" key="10">
    <source>
        <dbReference type="EMBL" id="SUZ65334.1"/>
    </source>
</evidence>
<feature type="domain" description="RecF/RecN/SMC N-terminal" evidence="9">
    <location>
        <begin position="3"/>
        <end position="330"/>
    </location>
</feature>
<keyword evidence="5" id="KW-0235">DNA replication</keyword>
<evidence type="ECO:0000256" key="3">
    <source>
        <dbReference type="ARBA" id="ARBA00020170"/>
    </source>
</evidence>
<dbReference type="AlphaFoldDB" id="A0A381PFD2"/>
<dbReference type="GO" id="GO:0000731">
    <property type="term" value="P:DNA synthesis involved in DNA repair"/>
    <property type="evidence" value="ECO:0007669"/>
    <property type="project" value="TreeGrafter"/>
</dbReference>
<proteinExistence type="inferred from homology"/>
<protein>
    <recommendedName>
        <fullName evidence="3">DNA replication and repair protein RecF</fullName>
    </recommendedName>
</protein>
<evidence type="ECO:0000256" key="6">
    <source>
        <dbReference type="ARBA" id="ARBA00022741"/>
    </source>
</evidence>
<dbReference type="Gene3D" id="3.40.50.300">
    <property type="entry name" value="P-loop containing nucleotide triphosphate hydrolases"/>
    <property type="match status" value="1"/>
</dbReference>
<organism evidence="10">
    <name type="scientific">marine metagenome</name>
    <dbReference type="NCBI Taxonomy" id="408172"/>
    <lineage>
        <taxon>unclassified sequences</taxon>
        <taxon>metagenomes</taxon>
        <taxon>ecological metagenomes</taxon>
    </lineage>
</organism>
<dbReference type="Gene3D" id="1.20.1050.90">
    <property type="entry name" value="RecF/RecN/SMC, N-terminal domain"/>
    <property type="match status" value="1"/>
</dbReference>
<keyword evidence="7" id="KW-0067">ATP-binding</keyword>
<evidence type="ECO:0000256" key="8">
    <source>
        <dbReference type="ARBA" id="ARBA00023125"/>
    </source>
</evidence>
<evidence type="ECO:0000256" key="5">
    <source>
        <dbReference type="ARBA" id="ARBA00022705"/>
    </source>
</evidence>
<dbReference type="InterPro" id="IPR001238">
    <property type="entry name" value="DNA-binding_RecF"/>
</dbReference>
<dbReference type="HAMAP" id="MF_00365">
    <property type="entry name" value="RecF"/>
    <property type="match status" value="1"/>
</dbReference>
<name>A0A381PFD2_9ZZZZ</name>
<evidence type="ECO:0000259" key="9">
    <source>
        <dbReference type="Pfam" id="PF02463"/>
    </source>
</evidence>
<reference evidence="10" key="1">
    <citation type="submission" date="2018-05" db="EMBL/GenBank/DDBJ databases">
        <authorList>
            <person name="Lanie J.A."/>
            <person name="Ng W.-L."/>
            <person name="Kazmierczak K.M."/>
            <person name="Andrzejewski T.M."/>
            <person name="Davidsen T.M."/>
            <person name="Wayne K.J."/>
            <person name="Tettelin H."/>
            <person name="Glass J.I."/>
            <person name="Rusch D."/>
            <person name="Podicherti R."/>
            <person name="Tsui H.-C.T."/>
            <person name="Winkler M.E."/>
        </authorList>
    </citation>
    <scope>NUCLEOTIDE SEQUENCE</scope>
</reference>
<dbReference type="SUPFAM" id="SSF52540">
    <property type="entry name" value="P-loop containing nucleoside triphosphate hydrolases"/>
    <property type="match status" value="1"/>
</dbReference>
<dbReference type="GO" id="GO:0006260">
    <property type="term" value="P:DNA replication"/>
    <property type="evidence" value="ECO:0007669"/>
    <property type="project" value="UniProtKB-KW"/>
</dbReference>
<dbReference type="InterPro" id="IPR042174">
    <property type="entry name" value="RecF_2"/>
</dbReference>
<keyword evidence="6" id="KW-0547">Nucleotide-binding</keyword>
<accession>A0A381PFD2</accession>
<dbReference type="GO" id="GO:0006302">
    <property type="term" value="P:double-strand break repair"/>
    <property type="evidence" value="ECO:0007669"/>
    <property type="project" value="TreeGrafter"/>
</dbReference>
<evidence type="ECO:0000256" key="2">
    <source>
        <dbReference type="ARBA" id="ARBA00008016"/>
    </source>
</evidence>
<dbReference type="GO" id="GO:0005737">
    <property type="term" value="C:cytoplasm"/>
    <property type="evidence" value="ECO:0007669"/>
    <property type="project" value="UniProtKB-SubCell"/>
</dbReference>
<comment type="subcellular location">
    <subcellularLocation>
        <location evidence="1">Cytoplasm</location>
    </subcellularLocation>
</comment>
<dbReference type="InterPro" id="IPR018078">
    <property type="entry name" value="DNA-binding_RecF_CS"/>
</dbReference>
<feature type="non-terminal residue" evidence="10">
    <location>
        <position position="1"/>
    </location>
</feature>
<dbReference type="InterPro" id="IPR003395">
    <property type="entry name" value="RecF/RecN/SMC_N"/>
</dbReference>
<keyword evidence="8" id="KW-0238">DNA-binding</keyword>
<dbReference type="InterPro" id="IPR027417">
    <property type="entry name" value="P-loop_NTPase"/>
</dbReference>
<evidence type="ECO:0000256" key="1">
    <source>
        <dbReference type="ARBA" id="ARBA00004496"/>
    </source>
</evidence>